<comment type="caution">
    <text evidence="3">The sequence shown here is derived from an EMBL/GenBank/DDBJ whole genome shotgun (WGS) entry which is preliminary data.</text>
</comment>
<evidence type="ECO:0000313" key="3">
    <source>
        <dbReference type="EMBL" id="KXH69506.1"/>
    </source>
</evidence>
<dbReference type="AlphaFoldDB" id="A0A135V9W7"/>
<proteinExistence type="predicted"/>
<dbReference type="SUPFAM" id="SSF54695">
    <property type="entry name" value="POZ domain"/>
    <property type="match status" value="1"/>
</dbReference>
<feature type="region of interest" description="Disordered" evidence="1">
    <location>
        <begin position="1"/>
        <end position="63"/>
    </location>
</feature>
<name>A0A135V9W7_9PEZI</name>
<dbReference type="Gene3D" id="3.30.710.10">
    <property type="entry name" value="Potassium Channel Kv1.1, Chain A"/>
    <property type="match status" value="1"/>
</dbReference>
<feature type="compositionally biased region" description="Low complexity" evidence="1">
    <location>
        <begin position="49"/>
        <end position="63"/>
    </location>
</feature>
<organism evidence="3 4">
    <name type="scientific">Colletotrichum salicis</name>
    <dbReference type="NCBI Taxonomy" id="1209931"/>
    <lineage>
        <taxon>Eukaryota</taxon>
        <taxon>Fungi</taxon>
        <taxon>Dikarya</taxon>
        <taxon>Ascomycota</taxon>
        <taxon>Pezizomycotina</taxon>
        <taxon>Sordariomycetes</taxon>
        <taxon>Hypocreomycetidae</taxon>
        <taxon>Glomerellales</taxon>
        <taxon>Glomerellaceae</taxon>
        <taxon>Colletotrichum</taxon>
        <taxon>Colletotrichum acutatum species complex</taxon>
    </lineage>
</organism>
<dbReference type="CDD" id="cd18186">
    <property type="entry name" value="BTB_POZ_ZBTB_KLHL-like"/>
    <property type="match status" value="1"/>
</dbReference>
<feature type="domain" description="BTB" evidence="2">
    <location>
        <begin position="71"/>
        <end position="151"/>
    </location>
</feature>
<sequence>MFSRRYEPPQTVNKSFSKSHKASKSSSSFSKSSGVSKHRHESRHSRRPTTATTTTSTATEDTSMSNNLTSAIVTLVVGTEQRLFAAHEDVLCASPFFQNALRANLYGSPADVVGSPASVASSSAAPTKRIALPDEEPEIFSSVLEYLYKGDYYPRLVHNKRRNSWEIEALDRTADNGRGGVESTVYHHGIDGDLLKDTVIYCAAEKYGLEELKRVSLRKQGLREFLILVFPPLFILTYLTNMWLIESGIQCSTILASARYAYANTPDSDSKLRAHYLALIIRSRSTFKRSGTMQLEMFNGGTPLFFDLFVALCNHVDDISTVNSPRTPRGGRF</sequence>
<dbReference type="EMBL" id="JFFI01000064">
    <property type="protein sequence ID" value="KXH69506.1"/>
    <property type="molecule type" value="Genomic_DNA"/>
</dbReference>
<dbReference type="PROSITE" id="PS50097">
    <property type="entry name" value="BTB"/>
    <property type="match status" value="1"/>
</dbReference>
<dbReference type="OrthoDB" id="45365at2759"/>
<protein>
    <recommendedName>
        <fullName evidence="2">BTB domain-containing protein</fullName>
    </recommendedName>
</protein>
<accession>A0A135V9W7</accession>
<evidence type="ECO:0000259" key="2">
    <source>
        <dbReference type="PROSITE" id="PS50097"/>
    </source>
</evidence>
<dbReference type="Proteomes" id="UP000070121">
    <property type="component" value="Unassembled WGS sequence"/>
</dbReference>
<dbReference type="Pfam" id="PF00651">
    <property type="entry name" value="BTB"/>
    <property type="match status" value="1"/>
</dbReference>
<keyword evidence="4" id="KW-1185">Reference proteome</keyword>
<evidence type="ECO:0000313" key="4">
    <source>
        <dbReference type="Proteomes" id="UP000070121"/>
    </source>
</evidence>
<dbReference type="STRING" id="1209931.A0A135V9W7"/>
<dbReference type="PANTHER" id="PTHR47843:SF7">
    <property type="entry name" value="BTB DOMAIN-CONTAINING PROTEIN"/>
    <property type="match status" value="1"/>
</dbReference>
<dbReference type="InterPro" id="IPR011333">
    <property type="entry name" value="SKP1/BTB/POZ_sf"/>
</dbReference>
<dbReference type="InterPro" id="IPR000210">
    <property type="entry name" value="BTB/POZ_dom"/>
</dbReference>
<evidence type="ECO:0000256" key="1">
    <source>
        <dbReference type="SAM" id="MobiDB-lite"/>
    </source>
</evidence>
<gene>
    <name evidence="3" type="ORF">CSAL01_01528</name>
</gene>
<dbReference type="PANTHER" id="PTHR47843">
    <property type="entry name" value="BTB DOMAIN-CONTAINING PROTEIN-RELATED"/>
    <property type="match status" value="1"/>
</dbReference>
<reference evidence="3 4" key="1">
    <citation type="submission" date="2014-02" db="EMBL/GenBank/DDBJ databases">
        <title>The genome sequence of Colletotrichum salicis CBS 607.94.</title>
        <authorList>
            <person name="Baroncelli R."/>
            <person name="Thon M.R."/>
        </authorList>
    </citation>
    <scope>NUCLEOTIDE SEQUENCE [LARGE SCALE GENOMIC DNA]</scope>
    <source>
        <strain evidence="3 4">CBS 607.94</strain>
    </source>
</reference>
<feature type="compositionally biased region" description="Low complexity" evidence="1">
    <location>
        <begin position="24"/>
        <end position="35"/>
    </location>
</feature>
<feature type="compositionally biased region" description="Basic residues" evidence="1">
    <location>
        <begin position="36"/>
        <end position="47"/>
    </location>
</feature>